<reference evidence="2 3" key="1">
    <citation type="submission" date="2011-08" db="EMBL/GenBank/DDBJ databases">
        <title>The genome of the obligate endobacterium of an arbuscular mycorrhizal fungus reveals an interphylum network of nutritional interactions.</title>
        <authorList>
            <person name="Ghignone S."/>
            <person name="Salvioli A."/>
            <person name="Anca I."/>
            <person name="Lumini E."/>
            <person name="Ortu G."/>
            <person name="Petiti L."/>
            <person name="Cruveiller S."/>
            <person name="Bianciotto V."/>
            <person name="Piffanelli P."/>
            <person name="Lanfranco L."/>
            <person name="Bonfante P."/>
        </authorList>
    </citation>
    <scope>NUCLEOTIDE SEQUENCE [LARGE SCALE GENOMIC DNA]</scope>
    <source>
        <strain evidence="2 3">BEG34</strain>
    </source>
</reference>
<evidence type="ECO:0000313" key="3">
    <source>
        <dbReference type="Proteomes" id="UP000054051"/>
    </source>
</evidence>
<dbReference type="EMBL" id="CAFB01000038">
    <property type="protein sequence ID" value="CCD29218.1"/>
    <property type="molecule type" value="Genomic_DNA"/>
</dbReference>
<dbReference type="AlphaFoldDB" id="G2J8X1"/>
<comment type="caution">
    <text evidence="2">The sequence shown here is derived from an EMBL/GenBank/DDBJ whole genome shotgun (WGS) entry which is preliminary data.</text>
</comment>
<dbReference type="Proteomes" id="UP000054051">
    <property type="component" value="Unassembled WGS sequence"/>
</dbReference>
<evidence type="ECO:0000313" key="2">
    <source>
        <dbReference type="EMBL" id="CCD29218.1"/>
    </source>
</evidence>
<sequence>MLQTSQVNYSVINHNSSGAIHWIHCKDEAAQKVRDIFEKFEPGLSQPDVLQPIYSNLKNDLSLVAVASSENALHALENAVDSAMCALQNIQSEVSQNERAPVDASMAARIQSFVVNMLAMILEVLNAITEFTELKSAKLERLQNEAQSLHNLLQQQIGQALSQRVENLKSRENALYLSSKDARAASEKLRSQFGNNLREQDTLWQTHKQLKIDQQKIDQEMSAVSAQMEEVQNQLDSAAAEVAEKRNSFTYSLQSAFNFSKTSDQNDANVYQTLMEKKLAFSSRHQALKNQQEANSKEIELAKTRARNLRDQADDIGTAHWNALKNSRALEAQYTEAQQEYTNAQQELAQSCGLEALSTSGEKINLHPTNLTIIS</sequence>
<keyword evidence="3" id="KW-1185">Reference proteome</keyword>
<protein>
    <submittedName>
        <fullName evidence="2">Uncharacterized protein</fullName>
    </submittedName>
</protein>
<name>G2J8X1_9BURK</name>
<gene>
    <name evidence="2" type="ORF">CAGGBEG34_210085</name>
</gene>
<proteinExistence type="predicted"/>
<organism evidence="2 3">
    <name type="scientific">Candidatus Glomeribacter gigasporarum BEG34</name>
    <dbReference type="NCBI Taxonomy" id="1070319"/>
    <lineage>
        <taxon>Bacteria</taxon>
        <taxon>Pseudomonadati</taxon>
        <taxon>Pseudomonadota</taxon>
        <taxon>Betaproteobacteria</taxon>
        <taxon>Burkholderiales</taxon>
        <taxon>Burkholderiaceae</taxon>
        <taxon>Candidatus Glomeribacter</taxon>
    </lineage>
</organism>
<feature type="coiled-coil region" evidence="1">
    <location>
        <begin position="214"/>
        <end position="248"/>
    </location>
</feature>
<evidence type="ECO:0000256" key="1">
    <source>
        <dbReference type="SAM" id="Coils"/>
    </source>
</evidence>
<accession>G2J8X1</accession>
<keyword evidence="1" id="KW-0175">Coiled coil</keyword>